<dbReference type="Pfam" id="PF13812">
    <property type="entry name" value="PPR_3"/>
    <property type="match status" value="1"/>
</dbReference>
<dbReference type="Pfam" id="PF01535">
    <property type="entry name" value="PPR"/>
    <property type="match status" value="1"/>
</dbReference>
<evidence type="ECO:0000313" key="7">
    <source>
        <dbReference type="Proteomes" id="UP001212152"/>
    </source>
</evidence>
<comment type="subunit">
    <text evidence="4">Binds to mitochondrial small subunit 15S rRNA.</text>
</comment>
<dbReference type="Gene3D" id="1.25.40.10">
    <property type="entry name" value="Tetratricopeptide repeat domain"/>
    <property type="match status" value="3"/>
</dbReference>
<dbReference type="PANTHER" id="PTHR47447:SF25">
    <property type="entry name" value="SAP DOMAIN-CONTAINING PROTEIN"/>
    <property type="match status" value="1"/>
</dbReference>
<evidence type="ECO:0000256" key="1">
    <source>
        <dbReference type="ARBA" id="ARBA00006192"/>
    </source>
</evidence>
<organism evidence="6 7">
    <name type="scientific">Geranomyces variabilis</name>
    <dbReference type="NCBI Taxonomy" id="109894"/>
    <lineage>
        <taxon>Eukaryota</taxon>
        <taxon>Fungi</taxon>
        <taxon>Fungi incertae sedis</taxon>
        <taxon>Chytridiomycota</taxon>
        <taxon>Chytridiomycota incertae sedis</taxon>
        <taxon>Chytridiomycetes</taxon>
        <taxon>Spizellomycetales</taxon>
        <taxon>Powellomycetaceae</taxon>
        <taxon>Geranomyces</taxon>
    </lineage>
</organism>
<evidence type="ECO:0000256" key="2">
    <source>
        <dbReference type="ARBA" id="ARBA00022737"/>
    </source>
</evidence>
<accession>A0AAD5TPP0</accession>
<reference evidence="6" key="1">
    <citation type="submission" date="2020-05" db="EMBL/GenBank/DDBJ databases">
        <title>Phylogenomic resolution of chytrid fungi.</title>
        <authorList>
            <person name="Stajich J.E."/>
            <person name="Amses K."/>
            <person name="Simmons R."/>
            <person name="Seto K."/>
            <person name="Myers J."/>
            <person name="Bonds A."/>
            <person name="Quandt C.A."/>
            <person name="Barry K."/>
            <person name="Liu P."/>
            <person name="Grigoriev I."/>
            <person name="Longcore J.E."/>
            <person name="James T.Y."/>
        </authorList>
    </citation>
    <scope>NUCLEOTIDE SEQUENCE</scope>
    <source>
        <strain evidence="6">JEL0379</strain>
    </source>
</reference>
<feature type="repeat" description="PPR" evidence="5">
    <location>
        <begin position="312"/>
        <end position="346"/>
    </location>
</feature>
<comment type="function">
    <text evidence="3">Regulates mitochondrial small subunit maturation by controlling 15S rRNA 5'-end processing. Localizes to the 5' precursor of the 15S rRNA in a position that is subsequently occupied by mS47 in the mature yeast mtSSU. Uses structure and sequence-specific RNA recognition, binding to a single-stranded region of the precursor and specifically recognizing bases -6 to -1. The exchange of Ccm1 for mS47 is coupled to the irreversible removal of precursor rRNA that is accompanied by conformational changes of the mitoribosomal proteins uS5m and mS26. These conformational changes signal completion of 5'-end rRNA processing through protection of the mature 5'-end of the 15S rRNA and stabilization of mS47. The removal of the 5' precursor together with the dissociation of Ccm1 may be catalyzed by the 5'-3' exoribonuclease Pet127. Involved in the specific removal of group I introns in mitochondrial encoded transcripts.</text>
</comment>
<evidence type="ECO:0000256" key="3">
    <source>
        <dbReference type="ARBA" id="ARBA00044493"/>
    </source>
</evidence>
<dbReference type="EMBL" id="JADGJQ010000006">
    <property type="protein sequence ID" value="KAJ3183379.1"/>
    <property type="molecule type" value="Genomic_DNA"/>
</dbReference>
<protein>
    <submittedName>
        <fullName evidence="6">Uncharacterized protein</fullName>
    </submittedName>
</protein>
<dbReference type="PANTHER" id="PTHR47447">
    <property type="entry name" value="OS03G0856100 PROTEIN"/>
    <property type="match status" value="1"/>
</dbReference>
<gene>
    <name evidence="6" type="ORF">HDU87_006698</name>
</gene>
<comment type="caution">
    <text evidence="6">The sequence shown here is derived from an EMBL/GenBank/DDBJ whole genome shotgun (WGS) entry which is preliminary data.</text>
</comment>
<dbReference type="PROSITE" id="PS51375">
    <property type="entry name" value="PPR"/>
    <property type="match status" value="1"/>
</dbReference>
<evidence type="ECO:0000313" key="6">
    <source>
        <dbReference type="EMBL" id="KAJ3183379.1"/>
    </source>
</evidence>
<name>A0AAD5TPP0_9FUNG</name>
<evidence type="ECO:0000256" key="5">
    <source>
        <dbReference type="PROSITE-ProRule" id="PRU00708"/>
    </source>
</evidence>
<dbReference type="InterPro" id="IPR011990">
    <property type="entry name" value="TPR-like_helical_dom_sf"/>
</dbReference>
<comment type="similarity">
    <text evidence="1">Belongs to the CCM1 family.</text>
</comment>
<proteinExistence type="inferred from homology"/>
<dbReference type="AlphaFoldDB" id="A0AAD5TPP0"/>
<dbReference type="Proteomes" id="UP001212152">
    <property type="component" value="Unassembled WGS sequence"/>
</dbReference>
<evidence type="ECO:0000256" key="4">
    <source>
        <dbReference type="ARBA" id="ARBA00044511"/>
    </source>
</evidence>
<dbReference type="InterPro" id="IPR002885">
    <property type="entry name" value="PPR_rpt"/>
</dbReference>
<keyword evidence="7" id="KW-1185">Reference proteome</keyword>
<keyword evidence="2" id="KW-0677">Repeat</keyword>
<sequence length="562" mass="61756">MTQPSATISRMTAGLSLSLRLPMVPARAALASTSKRSAPSSAFHGFVAGVSTGRYFATEAKSSAAASTAYATSSSEAPPRRSNDLPNNVHLFRKFNKALDKGPPLEQWHLYGQVCKAGDAKFMSLFAFKKILECIRNKRPLSVKSDERRLELTNDLWKALKDSSVSMDVQLLSTLLQVYGRLGDLSGVNAVLSELKAMRIKVDSRNYQTWVMMAYAKSGMQAEARAIYDNFKGKIGHDAALPNLYLFGIVNGAEPARLDVALSLFKEMKTDGPKPDNNTYNHIIALYGRLGKADEMLAWFEKRRSEIRSEPPTAIYNQVLWGLINVGRWQDARDLLDQMAERGVLPDRRTANRAVMIADHFGDPVLGWKYCGLADGNGSESTNVHTLGRLAKLAGPAMAGQEGFEKFTTILGAVDTDIEPRILARLVKGYCQNGDGASATAVLTWFPITGFKPDASVYTSIISTYIKNNELDAAKALASSWPPADTPIAAWTRIMLAFKRVGDNDVALSILEMYAPSSNFFPRDLVDTLEETYGRDDELYKASARVLRDKIAERAPKSALDS</sequence>
<dbReference type="NCBIfam" id="TIGR00756">
    <property type="entry name" value="PPR"/>
    <property type="match status" value="1"/>
</dbReference>